<comment type="caution">
    <text evidence="1">The sequence shown here is derived from an EMBL/GenBank/DDBJ whole genome shotgun (WGS) entry which is preliminary data.</text>
</comment>
<evidence type="ECO:0000313" key="2">
    <source>
        <dbReference type="Proteomes" id="UP001497680"/>
    </source>
</evidence>
<reference evidence="1 2" key="1">
    <citation type="journal article" date="2022" name="New Phytol.">
        <title>Ecological generalism drives hyperdiversity of secondary metabolite gene clusters in xylarialean endophytes.</title>
        <authorList>
            <person name="Franco M.E.E."/>
            <person name="Wisecaver J.H."/>
            <person name="Arnold A.E."/>
            <person name="Ju Y.M."/>
            <person name="Slot J.C."/>
            <person name="Ahrendt S."/>
            <person name="Moore L.P."/>
            <person name="Eastman K.E."/>
            <person name="Scott K."/>
            <person name="Konkel Z."/>
            <person name="Mondo S.J."/>
            <person name="Kuo A."/>
            <person name="Hayes R.D."/>
            <person name="Haridas S."/>
            <person name="Andreopoulos B."/>
            <person name="Riley R."/>
            <person name="LaButti K."/>
            <person name="Pangilinan J."/>
            <person name="Lipzen A."/>
            <person name="Amirebrahimi M."/>
            <person name="Yan J."/>
            <person name="Adam C."/>
            <person name="Keymanesh K."/>
            <person name="Ng V."/>
            <person name="Louie K."/>
            <person name="Northen T."/>
            <person name="Drula E."/>
            <person name="Henrissat B."/>
            <person name="Hsieh H.M."/>
            <person name="Youens-Clark K."/>
            <person name="Lutzoni F."/>
            <person name="Miadlikowska J."/>
            <person name="Eastwood D.C."/>
            <person name="Hamelin R.C."/>
            <person name="Grigoriev I.V."/>
            <person name="U'Ren J.M."/>
        </authorList>
    </citation>
    <scope>NUCLEOTIDE SEQUENCE [LARGE SCALE GENOMIC DNA]</scope>
    <source>
        <strain evidence="1 2">ER1909</strain>
    </source>
</reference>
<keyword evidence="2" id="KW-1185">Reference proteome</keyword>
<name>A0ACC0DLY4_9PEZI</name>
<accession>A0ACC0DLY4</accession>
<proteinExistence type="predicted"/>
<gene>
    <name evidence="1" type="ORF">F4821DRAFT_80073</name>
</gene>
<protein>
    <submittedName>
        <fullName evidence="1">Heterokaryon incompatibility protein-domain-containing protein</fullName>
    </submittedName>
</protein>
<organism evidence="1 2">
    <name type="scientific">Hypoxylon rubiginosum</name>
    <dbReference type="NCBI Taxonomy" id="110542"/>
    <lineage>
        <taxon>Eukaryota</taxon>
        <taxon>Fungi</taxon>
        <taxon>Dikarya</taxon>
        <taxon>Ascomycota</taxon>
        <taxon>Pezizomycotina</taxon>
        <taxon>Sordariomycetes</taxon>
        <taxon>Xylariomycetidae</taxon>
        <taxon>Xylariales</taxon>
        <taxon>Hypoxylaceae</taxon>
        <taxon>Hypoxylon</taxon>
    </lineage>
</organism>
<dbReference type="EMBL" id="MU394281">
    <property type="protein sequence ID" value="KAI6093372.1"/>
    <property type="molecule type" value="Genomic_DNA"/>
</dbReference>
<evidence type="ECO:0000313" key="1">
    <source>
        <dbReference type="EMBL" id="KAI6093372.1"/>
    </source>
</evidence>
<dbReference type="Proteomes" id="UP001497680">
    <property type="component" value="Unassembled WGS sequence"/>
</dbReference>
<sequence>MSVSSFYDALPLSLEKKSIRVLDLDGNIRDSPSGTLLGRMRVVDLVDKPIFTALSYVWGAHYSPPHEICCDGFSVPITSNCWAALCALRRSFGSITVWVDSICINQQDEREKETQIPLMGDIYSSAASAYIWLGEDTLQSGSAIDYLRSAGFQNYFTSANDLYLLSRKSTWIYWEIAWSLSVRKYRDCVKNWWKYGFLSGVRALWSSIQGPPDKLIAYEALKDFFSREWAYRVWTLQEGILAKNPVICCGQNVLEWRSVIYSIAYLDYVSQNYGVALPEANFGVWRNIVLLWLFVNFEGRPRDRLPGSGPTNNITLQRFMPEYWDFLDAITRRHRRLAFTALVLQVVVWFIFMARVEVAVGFMTSKAQLVGAVIVLVAFIAVGIFLADPVFRWPITFQREFIKRSLDVPSAVLHELCARQATNPRDKSYKMYAIFSRLDVQLSPPNYSRTPEEVHQDAFLALLNWTGSLGLLLCASDRKSEYESSWVPDWGEDISQKWFEASYLFRKGRYDATPLSYPTWSLRGGKQLVLKGAIVSSIIQHSGPFQFIDDEAIRQRFEQQLFINALSTLKSYCRLGNPVLTRFSKPDPGPLSTPPDSVPALDMSTFSLSYWVNILNPLSQNSRILFRTLIPGRETVGSCPKCAQVGDLIALVAGVPLPLVLRPEGDSYLFIGSAEVDGLMEGEIWGKLTDEELIDIVLI</sequence>